<dbReference type="GO" id="GO:0000462">
    <property type="term" value="P:maturation of SSU-rRNA from tricistronic rRNA transcript (SSU-rRNA, 5.8S rRNA, LSU-rRNA)"/>
    <property type="evidence" value="ECO:0007669"/>
    <property type="project" value="TreeGrafter"/>
</dbReference>
<dbReference type="GO" id="GO:0030686">
    <property type="term" value="C:90S preribosome"/>
    <property type="evidence" value="ECO:0007669"/>
    <property type="project" value="TreeGrafter"/>
</dbReference>
<dbReference type="PANTHER" id="PTHR14927:SF0">
    <property type="entry name" value="NUCLEOLAR PROTEIN 10"/>
    <property type="match status" value="1"/>
</dbReference>
<dbReference type="Pfam" id="PF23098">
    <property type="entry name" value="Beta-prop_NOL10_N"/>
    <property type="match status" value="1"/>
</dbReference>
<dbReference type="InterPro" id="IPR040382">
    <property type="entry name" value="NOL10/Enp2"/>
</dbReference>
<organism evidence="4 5">
    <name type="scientific">Heligmosomoides polygyrus</name>
    <name type="common">Parasitic roundworm</name>
    <dbReference type="NCBI Taxonomy" id="6339"/>
    <lineage>
        <taxon>Eukaryota</taxon>
        <taxon>Metazoa</taxon>
        <taxon>Ecdysozoa</taxon>
        <taxon>Nematoda</taxon>
        <taxon>Chromadorea</taxon>
        <taxon>Rhabditida</taxon>
        <taxon>Rhabditina</taxon>
        <taxon>Rhabditomorpha</taxon>
        <taxon>Strongyloidea</taxon>
        <taxon>Heligmosomidae</taxon>
        <taxon>Heligmosomoides</taxon>
    </lineage>
</organism>
<proteinExistence type="predicted"/>
<accession>A0A183GWV3</accession>
<dbReference type="WBParaSite" id="HPBE_0002717301-mRNA-1">
    <property type="protein sequence ID" value="HPBE_0002717301-mRNA-1"/>
    <property type="gene ID" value="HPBE_0002717301"/>
</dbReference>
<keyword evidence="4" id="KW-1185">Reference proteome</keyword>
<evidence type="ECO:0000313" key="4">
    <source>
        <dbReference type="Proteomes" id="UP000050761"/>
    </source>
</evidence>
<dbReference type="OrthoDB" id="273340at2759"/>
<dbReference type="Proteomes" id="UP000050761">
    <property type="component" value="Unassembled WGS sequence"/>
</dbReference>
<dbReference type="Pfam" id="PF23097">
    <property type="entry name" value="NOL10_2nd"/>
    <property type="match status" value="1"/>
</dbReference>
<evidence type="ECO:0000259" key="1">
    <source>
        <dbReference type="Pfam" id="PF23097"/>
    </source>
</evidence>
<feature type="domain" description="Nucleolar protein 10-like N-terminal" evidence="2">
    <location>
        <begin position="2"/>
        <end position="76"/>
    </location>
</feature>
<dbReference type="AlphaFoldDB" id="A0A183GWV3"/>
<reference evidence="3 4" key="1">
    <citation type="submission" date="2018-11" db="EMBL/GenBank/DDBJ databases">
        <authorList>
            <consortium name="Pathogen Informatics"/>
        </authorList>
    </citation>
    <scope>NUCLEOTIDE SEQUENCE [LARGE SCALE GENOMIC DNA]</scope>
</reference>
<gene>
    <name evidence="3" type="ORF">HPBE_LOCUS27172</name>
</gene>
<dbReference type="GO" id="GO:0032040">
    <property type="term" value="C:small-subunit processome"/>
    <property type="evidence" value="ECO:0007669"/>
    <property type="project" value="TreeGrafter"/>
</dbReference>
<accession>A0A3P8FP17</accession>
<dbReference type="PANTHER" id="PTHR14927">
    <property type="entry name" value="NUCLEOLAR PROTEIN 10"/>
    <property type="match status" value="1"/>
</dbReference>
<evidence type="ECO:0000313" key="3">
    <source>
        <dbReference type="EMBL" id="VDP61488.1"/>
    </source>
</evidence>
<dbReference type="EMBL" id="UZAH01042283">
    <property type="protein sequence ID" value="VDP61488.1"/>
    <property type="molecule type" value="Genomic_DNA"/>
</dbReference>
<evidence type="ECO:0000313" key="5">
    <source>
        <dbReference type="WBParaSite" id="HPBE_0002717301-mRNA-1"/>
    </source>
</evidence>
<dbReference type="InterPro" id="IPR056551">
    <property type="entry name" value="Beta-prop_NOL10_N"/>
</dbReference>
<name>A0A183GWV3_HELPZ</name>
<feature type="domain" description="Nucleolar protein 10-like second" evidence="1">
    <location>
        <begin position="80"/>
        <end position="109"/>
    </location>
</feature>
<dbReference type="InterPro" id="IPR056550">
    <property type="entry name" value="NOL10_2nd"/>
</dbReference>
<protein>
    <submittedName>
        <fullName evidence="5">DUF1330 domain-containing protein</fullName>
    </submittedName>
</protein>
<reference evidence="5" key="2">
    <citation type="submission" date="2019-09" db="UniProtKB">
        <authorList>
            <consortium name="WormBaseParasite"/>
        </authorList>
    </citation>
    <scope>IDENTIFICATION</scope>
</reference>
<sequence length="109" mass="12365">MDSRVLKMWNEVSGKPFAAIETESALNDFCRYPESGLIFLANEAPRMQQYFVPALGTAPKWCSYLEAITEELEESKSAALYDDYKFVTKEELDQLSLSHLIGSSVLRAY</sequence>
<evidence type="ECO:0000259" key="2">
    <source>
        <dbReference type="Pfam" id="PF23098"/>
    </source>
</evidence>